<evidence type="ECO:0000313" key="2">
    <source>
        <dbReference type="EMBL" id="OJJ84720.1"/>
    </source>
</evidence>
<organism evidence="2 3">
    <name type="scientific">Aspergillus glaucus CBS 516.65</name>
    <dbReference type="NCBI Taxonomy" id="1160497"/>
    <lineage>
        <taxon>Eukaryota</taxon>
        <taxon>Fungi</taxon>
        <taxon>Dikarya</taxon>
        <taxon>Ascomycota</taxon>
        <taxon>Pezizomycotina</taxon>
        <taxon>Eurotiomycetes</taxon>
        <taxon>Eurotiomycetidae</taxon>
        <taxon>Eurotiales</taxon>
        <taxon>Aspergillaceae</taxon>
        <taxon>Aspergillus</taxon>
        <taxon>Aspergillus subgen. Aspergillus</taxon>
    </lineage>
</organism>
<evidence type="ECO:0000313" key="3">
    <source>
        <dbReference type="Proteomes" id="UP000184300"/>
    </source>
</evidence>
<dbReference type="OrthoDB" id="515692at2759"/>
<accession>A0A1L9VLG2</accession>
<reference evidence="3" key="1">
    <citation type="journal article" date="2017" name="Genome Biol.">
        <title>Comparative genomics reveals high biological diversity and specific adaptations in the industrially and medically important fungal genus Aspergillus.</title>
        <authorList>
            <person name="de Vries R.P."/>
            <person name="Riley R."/>
            <person name="Wiebenga A."/>
            <person name="Aguilar-Osorio G."/>
            <person name="Amillis S."/>
            <person name="Uchima C.A."/>
            <person name="Anderluh G."/>
            <person name="Asadollahi M."/>
            <person name="Askin M."/>
            <person name="Barry K."/>
            <person name="Battaglia E."/>
            <person name="Bayram O."/>
            <person name="Benocci T."/>
            <person name="Braus-Stromeyer S.A."/>
            <person name="Caldana C."/>
            <person name="Canovas D."/>
            <person name="Cerqueira G.C."/>
            <person name="Chen F."/>
            <person name="Chen W."/>
            <person name="Choi C."/>
            <person name="Clum A."/>
            <person name="Dos Santos R.A."/>
            <person name="Damasio A.R."/>
            <person name="Diallinas G."/>
            <person name="Emri T."/>
            <person name="Fekete E."/>
            <person name="Flipphi M."/>
            <person name="Freyberg S."/>
            <person name="Gallo A."/>
            <person name="Gournas C."/>
            <person name="Habgood R."/>
            <person name="Hainaut M."/>
            <person name="Harispe M.L."/>
            <person name="Henrissat B."/>
            <person name="Hilden K.S."/>
            <person name="Hope R."/>
            <person name="Hossain A."/>
            <person name="Karabika E."/>
            <person name="Karaffa L."/>
            <person name="Karanyi Z."/>
            <person name="Krasevec N."/>
            <person name="Kuo A."/>
            <person name="Kusch H."/>
            <person name="LaButti K."/>
            <person name="Lagendijk E.L."/>
            <person name="Lapidus A."/>
            <person name="Levasseur A."/>
            <person name="Lindquist E."/>
            <person name="Lipzen A."/>
            <person name="Logrieco A.F."/>
            <person name="MacCabe A."/>
            <person name="Maekelae M.R."/>
            <person name="Malavazi I."/>
            <person name="Melin P."/>
            <person name="Meyer V."/>
            <person name="Mielnichuk N."/>
            <person name="Miskei M."/>
            <person name="Molnar A.P."/>
            <person name="Mule G."/>
            <person name="Ngan C.Y."/>
            <person name="Orejas M."/>
            <person name="Orosz E."/>
            <person name="Ouedraogo J.P."/>
            <person name="Overkamp K.M."/>
            <person name="Park H.-S."/>
            <person name="Perrone G."/>
            <person name="Piumi F."/>
            <person name="Punt P.J."/>
            <person name="Ram A.F."/>
            <person name="Ramon A."/>
            <person name="Rauscher S."/>
            <person name="Record E."/>
            <person name="Riano-Pachon D.M."/>
            <person name="Robert V."/>
            <person name="Roehrig J."/>
            <person name="Ruller R."/>
            <person name="Salamov A."/>
            <person name="Salih N.S."/>
            <person name="Samson R.A."/>
            <person name="Sandor E."/>
            <person name="Sanguinetti M."/>
            <person name="Schuetze T."/>
            <person name="Sepcic K."/>
            <person name="Shelest E."/>
            <person name="Sherlock G."/>
            <person name="Sophianopoulou V."/>
            <person name="Squina F.M."/>
            <person name="Sun H."/>
            <person name="Susca A."/>
            <person name="Todd R.B."/>
            <person name="Tsang A."/>
            <person name="Unkles S.E."/>
            <person name="van de Wiele N."/>
            <person name="van Rossen-Uffink D."/>
            <person name="Oliveira J.V."/>
            <person name="Vesth T.C."/>
            <person name="Visser J."/>
            <person name="Yu J.-H."/>
            <person name="Zhou M."/>
            <person name="Andersen M.R."/>
            <person name="Archer D.B."/>
            <person name="Baker S.E."/>
            <person name="Benoit I."/>
            <person name="Brakhage A.A."/>
            <person name="Braus G.H."/>
            <person name="Fischer R."/>
            <person name="Frisvad J.C."/>
            <person name="Goldman G.H."/>
            <person name="Houbraken J."/>
            <person name="Oakley B."/>
            <person name="Pocsi I."/>
            <person name="Scazzocchio C."/>
            <person name="Seiboth B."/>
            <person name="vanKuyk P.A."/>
            <person name="Wortman J."/>
            <person name="Dyer P.S."/>
            <person name="Grigoriev I.V."/>
        </authorList>
    </citation>
    <scope>NUCLEOTIDE SEQUENCE [LARGE SCALE GENOMIC DNA]</scope>
    <source>
        <strain evidence="3">CBS 516.65</strain>
    </source>
</reference>
<dbReference type="AlphaFoldDB" id="A0A1L9VLG2"/>
<dbReference type="RefSeq" id="XP_022401418.1">
    <property type="nucleotide sequence ID" value="XM_022543482.1"/>
</dbReference>
<sequence length="332" mass="39264">MAPKLFSKIFKRKKEPPPKFNLKEWSPLAIGISDSTCEINGDIFNRWKLPIPSPEQRVCKIGARERNSQKQSIFFGLPVEIRRLIYIELMGNRRVHTRHVWKKPSPFRPQPIQGGARWDWWHCVCNKSNSFPEDPDFDHCRNWEYEVDLNVRNPKINGVEWLGSCQIGYEEALEILYKTNVFVMDRALDTPFLMSRLMSPRCASYITLMDISFPVGVGGPGYNENDWKSTYTAFFDLFGETFHGVHRLRLQLQMPPWEAFSEDFKEQWMDILLGPFDRLSKGREWTQLQLCVPYNWHEHFEKFKESMPCQAKWELSETMWSQQWDIHCVGMS</sequence>
<proteinExistence type="predicted"/>
<name>A0A1L9VLG2_ASPGL</name>
<gene>
    <name evidence="2" type="ORF">ASPGLDRAFT_25387</name>
</gene>
<protein>
    <recommendedName>
        <fullName evidence="1">DUF7730 domain-containing protein</fullName>
    </recommendedName>
</protein>
<dbReference type="InterPro" id="IPR056632">
    <property type="entry name" value="DUF7730"/>
</dbReference>
<dbReference type="PANTHER" id="PTHR38790:SF4">
    <property type="entry name" value="2EXR DOMAIN-CONTAINING PROTEIN"/>
    <property type="match status" value="1"/>
</dbReference>
<dbReference type="Proteomes" id="UP000184300">
    <property type="component" value="Unassembled WGS sequence"/>
</dbReference>
<dbReference type="VEuPathDB" id="FungiDB:ASPGLDRAFT_25387"/>
<dbReference type="Pfam" id="PF24864">
    <property type="entry name" value="DUF7730"/>
    <property type="match status" value="1"/>
</dbReference>
<keyword evidence="3" id="KW-1185">Reference proteome</keyword>
<dbReference type="PANTHER" id="PTHR38790">
    <property type="entry name" value="2EXR DOMAIN-CONTAINING PROTEIN-RELATED"/>
    <property type="match status" value="1"/>
</dbReference>
<feature type="domain" description="DUF7730" evidence="1">
    <location>
        <begin position="68"/>
        <end position="211"/>
    </location>
</feature>
<dbReference type="EMBL" id="KV878896">
    <property type="protein sequence ID" value="OJJ84720.1"/>
    <property type="molecule type" value="Genomic_DNA"/>
</dbReference>
<dbReference type="GeneID" id="34459743"/>
<evidence type="ECO:0000259" key="1">
    <source>
        <dbReference type="Pfam" id="PF24864"/>
    </source>
</evidence>
<dbReference type="STRING" id="1160497.A0A1L9VLG2"/>